<keyword evidence="2 7" id="KW-0732">Signal</keyword>
<feature type="chain" id="PRO_5005191295" description="Thioredoxin domain-containing protein" evidence="7">
    <location>
        <begin position="22"/>
        <end position="430"/>
    </location>
</feature>
<dbReference type="PROSITE" id="PS00194">
    <property type="entry name" value="THIOREDOXIN_1"/>
    <property type="match status" value="2"/>
</dbReference>
<dbReference type="InterPro" id="IPR036249">
    <property type="entry name" value="Thioredoxin-like_sf"/>
</dbReference>
<feature type="domain" description="Thioredoxin" evidence="8">
    <location>
        <begin position="6"/>
        <end position="123"/>
    </location>
</feature>
<dbReference type="EMBL" id="CDMZ01002105">
    <property type="protein sequence ID" value="CEM40801.1"/>
    <property type="molecule type" value="Genomic_DNA"/>
</dbReference>
<evidence type="ECO:0000256" key="4">
    <source>
        <dbReference type="ARBA" id="ARBA00022824"/>
    </source>
</evidence>
<dbReference type="PhylomeDB" id="A0A0G4HA07"/>
<dbReference type="NCBIfam" id="TIGR01126">
    <property type="entry name" value="pdi_dom"/>
    <property type="match status" value="1"/>
</dbReference>
<dbReference type="GO" id="GO:0034976">
    <property type="term" value="P:response to endoplasmic reticulum stress"/>
    <property type="evidence" value="ECO:0007669"/>
    <property type="project" value="TreeGrafter"/>
</dbReference>
<feature type="domain" description="Thioredoxin" evidence="8">
    <location>
        <begin position="125"/>
        <end position="268"/>
    </location>
</feature>
<evidence type="ECO:0000259" key="8">
    <source>
        <dbReference type="PROSITE" id="PS51352"/>
    </source>
</evidence>
<feature type="compositionally biased region" description="Acidic residues" evidence="6">
    <location>
        <begin position="412"/>
        <end position="423"/>
    </location>
</feature>
<evidence type="ECO:0000256" key="3">
    <source>
        <dbReference type="ARBA" id="ARBA00022737"/>
    </source>
</evidence>
<gene>
    <name evidence="9" type="ORF">Cvel_6046</name>
</gene>
<name>A0A0G4HA07_9ALVE</name>
<dbReference type="PANTHER" id="PTHR45815">
    <property type="entry name" value="PROTEIN DISULFIDE-ISOMERASE A6"/>
    <property type="match status" value="1"/>
</dbReference>
<dbReference type="GO" id="GO:0005788">
    <property type="term" value="C:endoplasmic reticulum lumen"/>
    <property type="evidence" value="ECO:0007669"/>
    <property type="project" value="TreeGrafter"/>
</dbReference>
<organism evidence="9">
    <name type="scientific">Chromera velia CCMP2878</name>
    <dbReference type="NCBI Taxonomy" id="1169474"/>
    <lineage>
        <taxon>Eukaryota</taxon>
        <taxon>Sar</taxon>
        <taxon>Alveolata</taxon>
        <taxon>Colpodellida</taxon>
        <taxon>Chromeraceae</taxon>
        <taxon>Chromera</taxon>
    </lineage>
</organism>
<dbReference type="PANTHER" id="PTHR45815:SF3">
    <property type="entry name" value="PROTEIN DISULFIDE-ISOMERASE A6"/>
    <property type="match status" value="1"/>
</dbReference>
<reference evidence="9" key="1">
    <citation type="submission" date="2014-11" db="EMBL/GenBank/DDBJ databases">
        <authorList>
            <person name="Otto D Thomas"/>
            <person name="Naeem Raeece"/>
        </authorList>
    </citation>
    <scope>NUCLEOTIDE SEQUENCE</scope>
</reference>
<feature type="signal peptide" evidence="7">
    <location>
        <begin position="1"/>
        <end position="21"/>
    </location>
</feature>
<dbReference type="InterPro" id="IPR013766">
    <property type="entry name" value="Thioredoxin_domain"/>
</dbReference>
<evidence type="ECO:0000256" key="6">
    <source>
        <dbReference type="SAM" id="MobiDB-lite"/>
    </source>
</evidence>
<protein>
    <recommendedName>
        <fullName evidence="8">Thioredoxin domain-containing protein</fullName>
    </recommendedName>
</protein>
<dbReference type="InterPro" id="IPR005788">
    <property type="entry name" value="PDI_thioredoxin-like_dom"/>
</dbReference>
<feature type="region of interest" description="Disordered" evidence="6">
    <location>
        <begin position="398"/>
        <end position="430"/>
    </location>
</feature>
<evidence type="ECO:0000256" key="5">
    <source>
        <dbReference type="RuleBase" id="RU004208"/>
    </source>
</evidence>
<dbReference type="PROSITE" id="PS51352">
    <property type="entry name" value="THIOREDOXIN_2"/>
    <property type="match status" value="2"/>
</dbReference>
<dbReference type="SUPFAM" id="SSF52833">
    <property type="entry name" value="Thioredoxin-like"/>
    <property type="match status" value="2"/>
</dbReference>
<dbReference type="PRINTS" id="PR00421">
    <property type="entry name" value="THIOREDOXIN"/>
</dbReference>
<keyword evidence="4" id="KW-0256">Endoplasmic reticulum</keyword>
<dbReference type="GO" id="GO:0015035">
    <property type="term" value="F:protein-disulfide reductase activity"/>
    <property type="evidence" value="ECO:0007669"/>
    <property type="project" value="TreeGrafter"/>
</dbReference>
<dbReference type="Pfam" id="PF00085">
    <property type="entry name" value="Thioredoxin"/>
    <property type="match status" value="2"/>
</dbReference>
<dbReference type="Gene3D" id="3.40.30.10">
    <property type="entry name" value="Glutaredoxin"/>
    <property type="match status" value="2"/>
</dbReference>
<dbReference type="CDD" id="cd03001">
    <property type="entry name" value="PDI_a_P5"/>
    <property type="match status" value="2"/>
</dbReference>
<dbReference type="GO" id="GO:0003756">
    <property type="term" value="F:protein disulfide isomerase activity"/>
    <property type="evidence" value="ECO:0007669"/>
    <property type="project" value="InterPro"/>
</dbReference>
<accession>A0A0G4HA07</accession>
<dbReference type="VEuPathDB" id="CryptoDB:Cvel_6046"/>
<evidence type="ECO:0000313" key="9">
    <source>
        <dbReference type="EMBL" id="CEM40801.1"/>
    </source>
</evidence>
<feature type="region of interest" description="Disordered" evidence="6">
    <location>
        <begin position="137"/>
        <end position="158"/>
    </location>
</feature>
<evidence type="ECO:0000256" key="2">
    <source>
        <dbReference type="ARBA" id="ARBA00022729"/>
    </source>
</evidence>
<dbReference type="AlphaFoldDB" id="A0A0G4HA07"/>
<evidence type="ECO:0000256" key="1">
    <source>
        <dbReference type="ARBA" id="ARBA00006347"/>
    </source>
</evidence>
<keyword evidence="3" id="KW-0677">Repeat</keyword>
<evidence type="ECO:0000256" key="7">
    <source>
        <dbReference type="SAM" id="SignalP"/>
    </source>
</evidence>
<comment type="similarity">
    <text evidence="1 5">Belongs to the protein disulfide isomerase family.</text>
</comment>
<dbReference type="InterPro" id="IPR017937">
    <property type="entry name" value="Thioredoxin_CS"/>
</dbReference>
<sequence>MRFLGTLLGAAACSIPAVVTGLYSSKSPVQILSASDFKNKVINSDENWIVEFFASWCGHCKQLAPEYEKAAKALKGMVKVGAVEDQSVMGQYQVQGFPTIKWFGADNKNSPKDYQGGRTAADLVDFAMREAQSLAKARVSGKSSGGGSKKKGGSGGKSDVVVLTDAEFDKKVMKDESVWFVEFYAPWCGHCKNLAPAWEEVATELKGKIKVAKVDATVERAVASRFGIQGFPTLKLFPAGKKSDSSVQDYNGPRTARDLISYAESFYVANAKAEELLSDDQLKEGCASSLCVLAFLPHILDTGAKGRNKYLEDYNTVIKSSGGVPVKFFWLQGGDQFEFEETLALSFGFPALIGINLDKGYGVHRGDFQQGSIRGFLTSMMSGAVAINPIPKNLPKLQTVKPWDGKDAPPPEPEEDEYGDYGDSDVKEEL</sequence>
<proteinExistence type="inferred from homology"/>